<dbReference type="InterPro" id="IPR002035">
    <property type="entry name" value="VWF_A"/>
</dbReference>
<dbReference type="RefSeq" id="WP_074846699.1">
    <property type="nucleotide sequence ID" value="NZ_CABMJC010000035.1"/>
</dbReference>
<evidence type="ECO:0000313" key="4">
    <source>
        <dbReference type="Proteomes" id="UP000182135"/>
    </source>
</evidence>
<evidence type="ECO:0000313" key="5">
    <source>
        <dbReference type="Proteomes" id="UP000246114"/>
    </source>
</evidence>
<dbReference type="SMART" id="SM00327">
    <property type="entry name" value="VWA"/>
    <property type="match status" value="1"/>
</dbReference>
<dbReference type="Pfam" id="PF21426">
    <property type="entry name" value="GBS104-like_Ig"/>
    <property type="match status" value="1"/>
</dbReference>
<sequence>MKEVRNLKNILKKRLRSALLAVILLFTMGFTGYNSKANASTSTFVNINTPSNQTITIDKTAESIGNDLYKIKFDINGTVPQNEKVKADIIMVVDESTSMKDKIKNVRDAAENFVNTIYNSTNPLNADIRMAISTFGKREYNDDGMDFTGDKSNIMKSVAGLKARNPYGGEGTNTEAGIGEIKRLLQVSKKTNPTAKRYVLFFTDGLPTFYYNDLYVSGAGNRSYDRYFKEAQKKYNEIKGSITTIGGIGYFTCSYRYWDYEYYDDDSGRYGPYLYDDRYTYADGQGKLTIAKGTDNYPEAKMYSVGLFTGNSSQTDENMAKQFLSTIQSVESTQSAWADKYYTNDKDKIVSMFTSIAEEVKTDINETIIKDGKIYDILPSTFTLPENTADRDIKVKVNGTEVNPSAGFFKVVKDNPETIEFDLSKITQSPQNNRVHIEISYNVTVSDPYFSGKDVETNVSATLTGKDPLKPNENITGTFPVPHVTINPKVGSVTIDKAVNGTSTFDPTFPISVEKVGSSAKYNVDLSAGDIKTMNAYLRGNDRVVYDTAWYETGDKADLSKYGYLTAGTYKISEIIPMDYSGSPVIKVSYTKNTDWSKIDPSNTFTIDKNHPHVYIHVENTVNNNSYWRDRSDKTNTFTYTDTSK</sequence>
<dbReference type="OrthoDB" id="1912885at2"/>
<feature type="domain" description="VWFA" evidence="1">
    <location>
        <begin position="88"/>
        <end position="249"/>
    </location>
</feature>
<dbReference type="InterPro" id="IPR036465">
    <property type="entry name" value="vWFA_dom_sf"/>
</dbReference>
<dbReference type="Gene3D" id="3.40.50.410">
    <property type="entry name" value="von Willebrand factor, type A domain"/>
    <property type="match status" value="1"/>
</dbReference>
<dbReference type="eggNOG" id="COG2304">
    <property type="taxonomic scope" value="Bacteria"/>
</dbReference>
<reference evidence="2 5" key="2">
    <citation type="submission" date="2018-03" db="EMBL/GenBank/DDBJ databases">
        <title>The uncultured portion of the human microbiome is neutrally assembled.</title>
        <authorList>
            <person name="Jeraldo P."/>
            <person name="Boardman L."/>
            <person name="White B.A."/>
            <person name="Nelson H."/>
            <person name="Goldenfeld N."/>
            <person name="Chia N."/>
        </authorList>
    </citation>
    <scope>NUCLEOTIDE SEQUENCE [LARGE SCALE GENOMIC DNA]</scope>
    <source>
        <strain evidence="2">CIM:MAG 903</strain>
    </source>
</reference>
<proteinExistence type="predicted"/>
<dbReference type="Proteomes" id="UP000182135">
    <property type="component" value="Unassembled WGS sequence"/>
</dbReference>
<dbReference type="STRING" id="1529.SAMN04487885_14410"/>
<accession>A0A1I2QIJ7</accession>
<name>A0A1I2QIJ7_9CLOT</name>
<evidence type="ECO:0000313" key="2">
    <source>
        <dbReference type="EMBL" id="PWL52619.1"/>
    </source>
</evidence>
<evidence type="ECO:0000259" key="1">
    <source>
        <dbReference type="PROSITE" id="PS50234"/>
    </source>
</evidence>
<gene>
    <name evidence="2" type="ORF">DBY38_10165</name>
    <name evidence="3" type="ORF">SAMN04487885_14410</name>
</gene>
<dbReference type="Proteomes" id="UP000246114">
    <property type="component" value="Unassembled WGS sequence"/>
</dbReference>
<evidence type="ECO:0000313" key="3">
    <source>
        <dbReference type="EMBL" id="SFG28214.1"/>
    </source>
</evidence>
<dbReference type="PROSITE" id="PS50234">
    <property type="entry name" value="VWFA"/>
    <property type="match status" value="1"/>
</dbReference>
<dbReference type="SUPFAM" id="SSF53300">
    <property type="entry name" value="vWA-like"/>
    <property type="match status" value="1"/>
</dbReference>
<reference evidence="3 4" key="1">
    <citation type="submission" date="2016-10" db="EMBL/GenBank/DDBJ databases">
        <authorList>
            <person name="de Groot N.N."/>
        </authorList>
    </citation>
    <scope>NUCLEOTIDE SEQUENCE [LARGE SCALE GENOMIC DNA]</scope>
    <source>
        <strain evidence="3 4">NLAE-zl-G419</strain>
    </source>
</reference>
<dbReference type="EMBL" id="QAMZ01000046">
    <property type="protein sequence ID" value="PWL52619.1"/>
    <property type="molecule type" value="Genomic_DNA"/>
</dbReference>
<keyword evidence="4" id="KW-1185">Reference proteome</keyword>
<dbReference type="Pfam" id="PF00092">
    <property type="entry name" value="VWA"/>
    <property type="match status" value="1"/>
</dbReference>
<dbReference type="CDD" id="cd00198">
    <property type="entry name" value="vWFA"/>
    <property type="match status" value="1"/>
</dbReference>
<dbReference type="InterPro" id="IPR049319">
    <property type="entry name" value="GBS104-like_Ig"/>
</dbReference>
<protein>
    <submittedName>
        <fullName evidence="2">VWA domain-containing protein</fullName>
    </submittedName>
    <submittedName>
        <fullName evidence="3">von Willebrand factor type A domain-containing protein</fullName>
    </submittedName>
</protein>
<dbReference type="AlphaFoldDB" id="A0A1I2QIJ7"/>
<dbReference type="EMBL" id="FOOE01000044">
    <property type="protein sequence ID" value="SFG28214.1"/>
    <property type="molecule type" value="Genomic_DNA"/>
</dbReference>
<organism evidence="3 4">
    <name type="scientific">Clostridium cadaveris</name>
    <dbReference type="NCBI Taxonomy" id="1529"/>
    <lineage>
        <taxon>Bacteria</taxon>
        <taxon>Bacillati</taxon>
        <taxon>Bacillota</taxon>
        <taxon>Clostridia</taxon>
        <taxon>Eubacteriales</taxon>
        <taxon>Clostridiaceae</taxon>
        <taxon>Clostridium</taxon>
    </lineage>
</organism>